<evidence type="ECO:0000256" key="1">
    <source>
        <dbReference type="SAM" id="MobiDB-lite"/>
    </source>
</evidence>
<reference evidence="2" key="1">
    <citation type="submission" date="2021-09" db="EMBL/GenBank/DDBJ databases">
        <title>A high-quality genome of the endoparasitic fungus Hirsutella rhossiliensis with a comparison of Hirsutella genomes reveals transposable elements contributing to genome size variation.</title>
        <authorList>
            <person name="Lin R."/>
            <person name="Jiao Y."/>
            <person name="Sun X."/>
            <person name="Ling J."/>
            <person name="Xie B."/>
            <person name="Cheng X."/>
        </authorList>
    </citation>
    <scope>NUCLEOTIDE SEQUENCE</scope>
    <source>
        <strain evidence="2">HR02</strain>
    </source>
</reference>
<accession>A0A9P8MVG4</accession>
<feature type="compositionally biased region" description="Polar residues" evidence="1">
    <location>
        <begin position="42"/>
        <end position="78"/>
    </location>
</feature>
<proteinExistence type="predicted"/>
<keyword evidence="3" id="KW-1185">Reference proteome</keyword>
<feature type="compositionally biased region" description="Basic and acidic residues" evidence="1">
    <location>
        <begin position="244"/>
        <end position="256"/>
    </location>
</feature>
<organism evidence="2 3">
    <name type="scientific">Hirsutella rhossiliensis</name>
    <dbReference type="NCBI Taxonomy" id="111463"/>
    <lineage>
        <taxon>Eukaryota</taxon>
        <taxon>Fungi</taxon>
        <taxon>Dikarya</taxon>
        <taxon>Ascomycota</taxon>
        <taxon>Pezizomycotina</taxon>
        <taxon>Sordariomycetes</taxon>
        <taxon>Hypocreomycetidae</taxon>
        <taxon>Hypocreales</taxon>
        <taxon>Ophiocordycipitaceae</taxon>
        <taxon>Hirsutella</taxon>
    </lineage>
</organism>
<gene>
    <name evidence="2" type="ORF">HRG_07060</name>
</gene>
<feature type="region of interest" description="Disordered" evidence="1">
    <location>
        <begin position="1"/>
        <end position="129"/>
    </location>
</feature>
<name>A0A9P8MVG4_9HYPO</name>
<dbReference type="EMBL" id="JAIZPD010000007">
    <property type="protein sequence ID" value="KAH0961980.1"/>
    <property type="molecule type" value="Genomic_DNA"/>
</dbReference>
<sequence>MHSLIAHSLPPAKSQSAMDKGRSQGRPSQDDPASSLKLSAYDQASQSGRGVQWPSASPPSLGNSAASADHSPQGSTVGQRVPPRMPARHGVSGRRTVSTRRAGSLEVITEVPSWEEGDDTGEEKRLLSQKQEALPAGGCWSWLCAKGKQALRLRHPRPAKPLDSNSREANIPARTRQTQRPEAPQEFSPRPRRFSKPLSPAGSRQEPTGKGALPARQPNTSMNSMPGPGLRRSNGRRGRCRAPFTRDESERARQTADGEIQQMNHETYAGINWQHPFLGL</sequence>
<dbReference type="Proteomes" id="UP000824596">
    <property type="component" value="Unassembled WGS sequence"/>
</dbReference>
<dbReference type="RefSeq" id="XP_044719493.1">
    <property type="nucleotide sequence ID" value="XM_044865531.1"/>
</dbReference>
<protein>
    <submittedName>
        <fullName evidence="2">Uncharacterized protein</fullName>
    </submittedName>
</protein>
<evidence type="ECO:0000313" key="3">
    <source>
        <dbReference type="Proteomes" id="UP000824596"/>
    </source>
</evidence>
<dbReference type="GeneID" id="68356189"/>
<comment type="caution">
    <text evidence="2">The sequence shown here is derived from an EMBL/GenBank/DDBJ whole genome shotgun (WGS) entry which is preliminary data.</text>
</comment>
<feature type="region of interest" description="Disordered" evidence="1">
    <location>
        <begin position="152"/>
        <end position="260"/>
    </location>
</feature>
<dbReference type="AlphaFoldDB" id="A0A9P8MVG4"/>
<evidence type="ECO:0000313" key="2">
    <source>
        <dbReference type="EMBL" id="KAH0961980.1"/>
    </source>
</evidence>